<proteinExistence type="predicted"/>
<organism evidence="1 2">
    <name type="scientific">Candidatus Woesebacteria bacterium RBG_16_39_8b</name>
    <dbReference type="NCBI Taxonomy" id="1802482"/>
    <lineage>
        <taxon>Bacteria</taxon>
        <taxon>Candidatus Woeseibacteriota</taxon>
    </lineage>
</organism>
<accession>A0A1F7XC89</accession>
<reference evidence="1 2" key="1">
    <citation type="journal article" date="2016" name="Nat. Commun.">
        <title>Thousands of microbial genomes shed light on interconnected biogeochemical processes in an aquifer system.</title>
        <authorList>
            <person name="Anantharaman K."/>
            <person name="Brown C.T."/>
            <person name="Hug L.A."/>
            <person name="Sharon I."/>
            <person name="Castelle C.J."/>
            <person name="Probst A.J."/>
            <person name="Thomas B.C."/>
            <person name="Singh A."/>
            <person name="Wilkins M.J."/>
            <person name="Karaoz U."/>
            <person name="Brodie E.L."/>
            <person name="Williams K.H."/>
            <person name="Hubbard S.S."/>
            <person name="Banfield J.F."/>
        </authorList>
    </citation>
    <scope>NUCLEOTIDE SEQUENCE [LARGE SCALE GENOMIC DNA]</scope>
</reference>
<evidence type="ECO:0000313" key="2">
    <source>
        <dbReference type="Proteomes" id="UP000179013"/>
    </source>
</evidence>
<sequence>MPFNFAEGFYLSKPSTSPVFRLNDQEESTAYVTSNPILDQFITILKEQRVVLKDCDIRYSVSLSSTEFQLKCKKIFIP</sequence>
<dbReference type="Proteomes" id="UP000179013">
    <property type="component" value="Unassembled WGS sequence"/>
</dbReference>
<name>A0A1F7XC89_9BACT</name>
<gene>
    <name evidence="1" type="ORF">A2V80_01700</name>
</gene>
<evidence type="ECO:0000313" key="1">
    <source>
        <dbReference type="EMBL" id="OGM12640.1"/>
    </source>
</evidence>
<dbReference type="EMBL" id="MGFU01000020">
    <property type="protein sequence ID" value="OGM12640.1"/>
    <property type="molecule type" value="Genomic_DNA"/>
</dbReference>
<comment type="caution">
    <text evidence="1">The sequence shown here is derived from an EMBL/GenBank/DDBJ whole genome shotgun (WGS) entry which is preliminary data.</text>
</comment>
<protein>
    <submittedName>
        <fullName evidence="1">Uncharacterized protein</fullName>
    </submittedName>
</protein>
<dbReference type="AlphaFoldDB" id="A0A1F7XC89"/>